<feature type="compositionally biased region" description="Low complexity" evidence="1">
    <location>
        <begin position="601"/>
        <end position="616"/>
    </location>
</feature>
<keyword evidence="2" id="KW-0812">Transmembrane</keyword>
<feature type="compositionally biased region" description="Low complexity" evidence="1">
    <location>
        <begin position="159"/>
        <end position="174"/>
    </location>
</feature>
<keyword evidence="2" id="KW-1133">Transmembrane helix</keyword>
<feature type="signal peptide" evidence="3">
    <location>
        <begin position="1"/>
        <end position="34"/>
    </location>
</feature>
<evidence type="ECO:0000256" key="3">
    <source>
        <dbReference type="SAM" id="SignalP"/>
    </source>
</evidence>
<feature type="chain" id="PRO_5040136692" description="Transmembrane protein" evidence="3">
    <location>
        <begin position="35"/>
        <end position="616"/>
    </location>
</feature>
<dbReference type="AlphaFoldDB" id="A0A9P3LW08"/>
<feature type="compositionally biased region" description="Basic and acidic residues" evidence="1">
    <location>
        <begin position="368"/>
        <end position="384"/>
    </location>
</feature>
<feature type="region of interest" description="Disordered" evidence="1">
    <location>
        <begin position="355"/>
        <end position="384"/>
    </location>
</feature>
<feature type="transmembrane region" description="Helical" evidence="2">
    <location>
        <begin position="494"/>
        <end position="515"/>
    </location>
</feature>
<reference evidence="4" key="1">
    <citation type="submission" date="2021-11" db="EMBL/GenBank/DDBJ databases">
        <authorList>
            <person name="Herlambang A."/>
            <person name="Guo Y."/>
            <person name="Takashima Y."/>
            <person name="Nishizawa T."/>
        </authorList>
    </citation>
    <scope>NUCLEOTIDE SEQUENCE</scope>
    <source>
        <strain evidence="4">E1425</strain>
    </source>
</reference>
<reference evidence="4" key="2">
    <citation type="journal article" date="2022" name="Microbiol. Resour. Announc.">
        <title>Whole-Genome Sequence of Entomortierella parvispora E1425, a Mucoromycotan Fungus Associated with Burkholderiaceae-Related Endosymbiotic Bacteria.</title>
        <authorList>
            <person name="Herlambang A."/>
            <person name="Guo Y."/>
            <person name="Takashima Y."/>
            <person name="Narisawa K."/>
            <person name="Ohta H."/>
            <person name="Nishizawa T."/>
        </authorList>
    </citation>
    <scope>NUCLEOTIDE SEQUENCE</scope>
    <source>
        <strain evidence="4">E1425</strain>
    </source>
</reference>
<feature type="compositionally biased region" description="Basic residues" evidence="1">
    <location>
        <begin position="190"/>
        <end position="203"/>
    </location>
</feature>
<evidence type="ECO:0008006" key="6">
    <source>
        <dbReference type="Google" id="ProtNLM"/>
    </source>
</evidence>
<keyword evidence="5" id="KW-1185">Reference proteome</keyword>
<feature type="transmembrane region" description="Helical" evidence="2">
    <location>
        <begin position="449"/>
        <end position="473"/>
    </location>
</feature>
<feature type="compositionally biased region" description="Basic residues" evidence="1">
    <location>
        <begin position="149"/>
        <end position="158"/>
    </location>
</feature>
<name>A0A9P3LW08_9FUNG</name>
<feature type="region of interest" description="Disordered" evidence="1">
    <location>
        <begin position="149"/>
        <end position="239"/>
    </location>
</feature>
<feature type="region of interest" description="Disordered" evidence="1">
    <location>
        <begin position="85"/>
        <end position="120"/>
    </location>
</feature>
<organism evidence="4 5">
    <name type="scientific">Entomortierella parvispora</name>
    <dbReference type="NCBI Taxonomy" id="205924"/>
    <lineage>
        <taxon>Eukaryota</taxon>
        <taxon>Fungi</taxon>
        <taxon>Fungi incertae sedis</taxon>
        <taxon>Mucoromycota</taxon>
        <taxon>Mortierellomycotina</taxon>
        <taxon>Mortierellomycetes</taxon>
        <taxon>Mortierellales</taxon>
        <taxon>Mortierellaceae</taxon>
        <taxon>Entomortierella</taxon>
    </lineage>
</organism>
<feature type="compositionally biased region" description="Basic and acidic residues" evidence="1">
    <location>
        <begin position="217"/>
        <end position="229"/>
    </location>
</feature>
<feature type="compositionally biased region" description="Low complexity" evidence="1">
    <location>
        <begin position="569"/>
        <end position="579"/>
    </location>
</feature>
<comment type="caution">
    <text evidence="4">The sequence shown here is derived from an EMBL/GenBank/DDBJ whole genome shotgun (WGS) entry which is preliminary data.</text>
</comment>
<feature type="compositionally biased region" description="Polar residues" evidence="1">
    <location>
        <begin position="85"/>
        <end position="99"/>
    </location>
</feature>
<dbReference type="Proteomes" id="UP000827284">
    <property type="component" value="Unassembled WGS sequence"/>
</dbReference>
<keyword evidence="3" id="KW-0732">Signal</keyword>
<feature type="compositionally biased region" description="Basic and acidic residues" evidence="1">
    <location>
        <begin position="176"/>
        <end position="185"/>
    </location>
</feature>
<evidence type="ECO:0000256" key="2">
    <source>
        <dbReference type="SAM" id="Phobius"/>
    </source>
</evidence>
<gene>
    <name evidence="4" type="ORF">EMPS_04981</name>
</gene>
<feature type="region of interest" description="Disordered" evidence="1">
    <location>
        <begin position="569"/>
        <end position="616"/>
    </location>
</feature>
<proteinExistence type="predicted"/>
<protein>
    <recommendedName>
        <fullName evidence="6">Transmembrane protein</fullName>
    </recommendedName>
</protein>
<accession>A0A9P3LW08</accession>
<keyword evidence="2" id="KW-0472">Membrane</keyword>
<evidence type="ECO:0000313" key="4">
    <source>
        <dbReference type="EMBL" id="GJJ72623.1"/>
    </source>
</evidence>
<evidence type="ECO:0000256" key="1">
    <source>
        <dbReference type="SAM" id="MobiDB-lite"/>
    </source>
</evidence>
<dbReference type="EMBL" id="BQFW01000007">
    <property type="protein sequence ID" value="GJJ72623.1"/>
    <property type="molecule type" value="Genomic_DNA"/>
</dbReference>
<sequence length="616" mass="66351">MQIQQMKPQQPQRRLYSLTAVLTLLFLALPTTNNLQYDGSVAVGHGQRGGGGMVAATSATTGEKPSVNNNPYSILNRVAVAYSGQSTPHSSVGTGSHQKLTAAESKAGRIKKRSASEVDAKEAQQQKKLFSAYEAIVNSESQIPMFLHQRKQPTKKHAQTPAKQAATAVAAAKTNSSEKLKKQDNQKNATQKKKVKGGNKKKGNASSTEKTALPDASWDRPQRKIRSEQEPTVAAVEEAPTLKTLFDNVFGGPNAETADAKAVEEELKEDSSHTKDPIIPASVGEHIVEDLSKLMNVESVTDAKAAVEALAAAAKEMYHHPQPESGAVHHAIEHLTEAVAAAAAAAESAVSTLTEKAQEGLAAPMSSHPEESKEANESVASTDKKGTVVINDQEYEHHHAEHEEEDRVGVYDTDNQRQQYYPHQKGHALQDSNDFLAHYMHRADPMATFWKRVLTTSAIVLSAFMGILLVISYKMYRRNLRLEARFGDESNGTVATSPLAFFHYITLGIFAWPAAFSSSIQFPSPSSLSRSGSGTSSSAASATTKVRRRSSLGLLVGGSEKSLLPEPVVAKSSSSAAVNSGGGPMPAIRRTSASIHMPHLEQTQEQFQNQNQGYSS</sequence>
<evidence type="ECO:0000313" key="5">
    <source>
        <dbReference type="Proteomes" id="UP000827284"/>
    </source>
</evidence>